<evidence type="ECO:0000313" key="1">
    <source>
        <dbReference type="EMBL" id="OEU10798.1"/>
    </source>
</evidence>
<dbReference type="InParanoid" id="A0A1E7EXN4"/>
<dbReference type="AlphaFoldDB" id="A0A1E7EXN4"/>
<evidence type="ECO:0000313" key="2">
    <source>
        <dbReference type="Proteomes" id="UP000095751"/>
    </source>
</evidence>
<keyword evidence="2" id="KW-1185">Reference proteome</keyword>
<dbReference type="KEGG" id="fcy:FRACYDRAFT_246666"/>
<sequence>MSTMNQFHFKASSCVFETPSGKNYVFPTRFDKFEEDDIDCSVVEQYVPMRGKYISQGGPKIVVDHVWRCRSCLSWGRRCKNLTMKQRYIKGEWLTVSDYMAYRNFPVDFMSRYFFYYRFSHVIIMRDILASSQLPKGLAQKIGYDCKVQTALELKQIVEAVDGLEWDKLTSQLKNNENQPSLDDFQVELLKQCVMNLPIEKLSTWFESADSQLPKGLAQKIGYDCKVHSALELKQIVEAVDGVEWVKLKMGLKNNENQPSLDDFQVELLKQCVMNLPIEKLRTWFESAEEGDNIYMRTCKHCLDNNKSKPNNKTRKKAPPVAVYKASLRRAMVAKKDEIVCQHMNCGSIIKITVPEQLRATGIWCKNCYIVRALGQMKFNMEKYEEKVTRERECKNNILEAKRHPHPDSRTVDDINCFLHNHPCTRCTNHHSMFHDEILLVEGENVPKNTFCGCALNCTLYSDRGTMTIFQNRIFNLLNQDELEEKVVSYFDRRRFCYREGFQPLTAAVELNALKKKILHYLSEVIVSGSKDWDHFNRTQKNQRVGSIFNTKKRLIEEEFCVLMDKSCHRLKTFFEVDDPNARQGPSLQLLHIREWKRLQFRRLGCCTLLQDTNGIGNVACPFGHDTVSKCQTHIEAVQVMLDKNDRQGDKLDLYLGSCFDIHHKDPSNKNGCWYQMQLDELKKMLKEQGQIACTGCHLILTHLCDLRKRSNNEDLEELR</sequence>
<protein>
    <submittedName>
        <fullName evidence="1">Uncharacterized protein</fullName>
    </submittedName>
</protein>
<proteinExistence type="predicted"/>
<reference evidence="1 2" key="1">
    <citation type="submission" date="2016-09" db="EMBL/GenBank/DDBJ databases">
        <title>Extensive genetic diversity and differential bi-allelic expression allows diatom success in the polar Southern Ocean.</title>
        <authorList>
            <consortium name="DOE Joint Genome Institute"/>
            <person name="Mock T."/>
            <person name="Otillar R.P."/>
            <person name="Strauss J."/>
            <person name="Dupont C."/>
            <person name="Frickenhaus S."/>
            <person name="Maumus F."/>
            <person name="Mcmullan M."/>
            <person name="Sanges R."/>
            <person name="Schmutz J."/>
            <person name="Toseland A."/>
            <person name="Valas R."/>
            <person name="Veluchamy A."/>
            <person name="Ward B.J."/>
            <person name="Allen A."/>
            <person name="Barry K."/>
            <person name="Falciatore A."/>
            <person name="Ferrante M."/>
            <person name="Fortunato A.E."/>
            <person name="Gloeckner G."/>
            <person name="Gruber A."/>
            <person name="Hipkin R."/>
            <person name="Janech M."/>
            <person name="Kroth P."/>
            <person name="Leese F."/>
            <person name="Lindquist E."/>
            <person name="Lyon B.R."/>
            <person name="Martin J."/>
            <person name="Mayer C."/>
            <person name="Parker M."/>
            <person name="Quesneville H."/>
            <person name="Raymond J."/>
            <person name="Uhlig C."/>
            <person name="Valentin K.U."/>
            <person name="Worden A.Z."/>
            <person name="Armbrust E.V."/>
            <person name="Bowler C."/>
            <person name="Green B."/>
            <person name="Moulton V."/>
            <person name="Van Oosterhout C."/>
            <person name="Grigoriev I."/>
        </authorList>
    </citation>
    <scope>NUCLEOTIDE SEQUENCE [LARGE SCALE GENOMIC DNA]</scope>
    <source>
        <strain evidence="1 2">CCMP1102</strain>
    </source>
</reference>
<accession>A0A1E7EXN4</accession>
<organism evidence="1 2">
    <name type="scientific">Fragilariopsis cylindrus CCMP1102</name>
    <dbReference type="NCBI Taxonomy" id="635003"/>
    <lineage>
        <taxon>Eukaryota</taxon>
        <taxon>Sar</taxon>
        <taxon>Stramenopiles</taxon>
        <taxon>Ochrophyta</taxon>
        <taxon>Bacillariophyta</taxon>
        <taxon>Bacillariophyceae</taxon>
        <taxon>Bacillariophycidae</taxon>
        <taxon>Bacillariales</taxon>
        <taxon>Bacillariaceae</taxon>
        <taxon>Fragilariopsis</taxon>
    </lineage>
</organism>
<name>A0A1E7EXN4_9STRA</name>
<dbReference type="EMBL" id="KV784370">
    <property type="protein sequence ID" value="OEU10798.1"/>
    <property type="molecule type" value="Genomic_DNA"/>
</dbReference>
<dbReference type="Proteomes" id="UP000095751">
    <property type="component" value="Unassembled WGS sequence"/>
</dbReference>
<gene>
    <name evidence="1" type="ORF">FRACYDRAFT_246666</name>
</gene>